<dbReference type="AlphaFoldDB" id="A0A949U0Y7"/>
<dbReference type="NCBIfam" id="TIGR02841">
    <property type="entry name" value="spore_YyaC"/>
    <property type="match status" value="1"/>
</dbReference>
<comment type="caution">
    <text evidence="1">The sequence shown here is derived from an EMBL/GenBank/DDBJ whole genome shotgun (WGS) entry which is preliminary data.</text>
</comment>
<dbReference type="InterPro" id="IPR009665">
    <property type="entry name" value="YyaC"/>
</dbReference>
<dbReference type="Proteomes" id="UP000694308">
    <property type="component" value="Unassembled WGS sequence"/>
</dbReference>
<dbReference type="Pfam" id="PF06866">
    <property type="entry name" value="DUF1256"/>
    <property type="match status" value="1"/>
</dbReference>
<protein>
    <submittedName>
        <fullName evidence="1">Spore protease YyaC</fullName>
    </submittedName>
</protein>
<evidence type="ECO:0000313" key="2">
    <source>
        <dbReference type="Proteomes" id="UP000694308"/>
    </source>
</evidence>
<keyword evidence="2" id="KW-1185">Reference proteome</keyword>
<dbReference type="GO" id="GO:0008233">
    <property type="term" value="F:peptidase activity"/>
    <property type="evidence" value="ECO:0007669"/>
    <property type="project" value="UniProtKB-KW"/>
</dbReference>
<keyword evidence="1" id="KW-0645">Protease</keyword>
<keyword evidence="1" id="KW-0378">Hydrolase</keyword>
<proteinExistence type="predicted"/>
<dbReference type="EMBL" id="JAEEGC010000120">
    <property type="protein sequence ID" value="MBV7275350.1"/>
    <property type="molecule type" value="Genomic_DNA"/>
</dbReference>
<gene>
    <name evidence="1" type="primary">yyaC</name>
    <name evidence="1" type="ORF">I6U48_20835</name>
</gene>
<dbReference type="GO" id="GO:0006508">
    <property type="term" value="P:proteolysis"/>
    <property type="evidence" value="ECO:0007669"/>
    <property type="project" value="UniProtKB-KW"/>
</dbReference>
<sequence>MGFFNNILRSKVFKKEHISYAEKKSTTKNFIIYKDETLYKGVEFFRELIKSNLDNIVVICIGTDKWIFDSLAPFVGSILESRGFSFPVYGTIEHPIHAINLEDFLIKIKNNHPNGFFIGIDACYSDKSSLFQIHLRDYPIHPGTGTNKILPSVGDISIVGIIAINDNDAYLHEIRLKDVLFMANKIADILIESVESCTSSDLFQNTEL</sequence>
<organism evidence="1 2">
    <name type="scientific">Clostridium thailandense</name>
    <dbReference type="NCBI Taxonomy" id="2794346"/>
    <lineage>
        <taxon>Bacteria</taxon>
        <taxon>Bacillati</taxon>
        <taxon>Bacillota</taxon>
        <taxon>Clostridia</taxon>
        <taxon>Eubacteriales</taxon>
        <taxon>Clostridiaceae</taxon>
        <taxon>Clostridium</taxon>
    </lineage>
</organism>
<dbReference type="RefSeq" id="WP_218322402.1">
    <property type="nucleotide sequence ID" value="NZ_JAEEGC010000120.1"/>
</dbReference>
<name>A0A949U0Y7_9CLOT</name>
<accession>A0A949U0Y7</accession>
<evidence type="ECO:0000313" key="1">
    <source>
        <dbReference type="EMBL" id="MBV7275350.1"/>
    </source>
</evidence>
<reference evidence="1" key="1">
    <citation type="submission" date="2020-12" db="EMBL/GenBank/DDBJ databases">
        <title>Clostridium thailandense sp. nov., a novel acetogenic bacterium isolated from peat land soil in Thailand.</title>
        <authorList>
            <person name="Chaikitkaew S."/>
            <person name="Birkeland N.K."/>
        </authorList>
    </citation>
    <scope>NUCLEOTIDE SEQUENCE</scope>
    <source>
        <strain evidence="1">PL3</strain>
    </source>
</reference>